<organism evidence="15 16">
    <name type="scientific">Spraguea lophii (strain 42_110)</name>
    <name type="common">Microsporidian parasite</name>
    <dbReference type="NCBI Taxonomy" id="1358809"/>
    <lineage>
        <taxon>Eukaryota</taxon>
        <taxon>Fungi</taxon>
        <taxon>Fungi incertae sedis</taxon>
        <taxon>Microsporidia</taxon>
        <taxon>Spragueidae</taxon>
        <taxon>Spraguea</taxon>
    </lineage>
</organism>
<dbReference type="GO" id="GO:0006891">
    <property type="term" value="P:intra-Golgi vesicle-mediated transport"/>
    <property type="evidence" value="ECO:0007669"/>
    <property type="project" value="TreeGrafter"/>
</dbReference>
<dbReference type="GO" id="GO:0006888">
    <property type="term" value="P:endoplasmic reticulum to Golgi vesicle-mediated transport"/>
    <property type="evidence" value="ECO:0007669"/>
    <property type="project" value="TreeGrafter"/>
</dbReference>
<feature type="coiled-coil region" evidence="11">
    <location>
        <begin position="465"/>
        <end position="499"/>
    </location>
</feature>
<evidence type="ECO:0000259" key="14">
    <source>
        <dbReference type="Pfam" id="PF14806"/>
    </source>
</evidence>
<keyword evidence="10" id="KW-0968">Cytoplasmic vesicle</keyword>
<dbReference type="InterPro" id="IPR011989">
    <property type="entry name" value="ARM-like"/>
</dbReference>
<feature type="domain" description="Coatomer beta subunit C-terminal" evidence="13">
    <location>
        <begin position="517"/>
        <end position="651"/>
    </location>
</feature>
<dbReference type="InterPro" id="IPR029446">
    <property type="entry name" value="COPB1_appendage_platform_dom"/>
</dbReference>
<dbReference type="GO" id="GO:0000139">
    <property type="term" value="C:Golgi membrane"/>
    <property type="evidence" value="ECO:0007669"/>
    <property type="project" value="UniProtKB-SubCell"/>
</dbReference>
<accession>S7WAA5</accession>
<evidence type="ECO:0000256" key="5">
    <source>
        <dbReference type="ARBA" id="ARBA00022737"/>
    </source>
</evidence>
<dbReference type="Proteomes" id="UP000014978">
    <property type="component" value="Unassembled WGS sequence"/>
</dbReference>
<protein>
    <submittedName>
        <fullName evidence="15">Coatomer complex beta subunit</fullName>
    </submittedName>
</protein>
<dbReference type="GO" id="GO:0030126">
    <property type="term" value="C:COPI vesicle coat"/>
    <property type="evidence" value="ECO:0007669"/>
    <property type="project" value="InterPro"/>
</dbReference>
<evidence type="ECO:0000313" key="16">
    <source>
        <dbReference type="Proteomes" id="UP000014978"/>
    </source>
</evidence>
<dbReference type="OrthoDB" id="10261439at2759"/>
<evidence type="ECO:0000256" key="8">
    <source>
        <dbReference type="ARBA" id="ARBA00023034"/>
    </source>
</evidence>
<sequence length="789" mass="91882">MKDLYVSLSSLPPKEEIIQNLGSKKEEKKILAMQSMVALMSQGIDFSDYVGVTVKEIIPFDKNKDLKRLFYYYLELMNKVDKKGRILAEMLLVTNQIRKDISNPNEYVRSLAMRFASKLEEYEIVEILLKPIRDNLTHFHADVRKNAFYCLAEIYKKFKENFTEIPELIFERLTVEGDCGVLIQGYISLKEINDELFQKFNRKIKVELQEPVFLEILIDNLNEIKMLEKLSEMKNIRVALKSSIKLLEKAKQEKKKKEIAMKIISLIPQTKDTEILDSGSMIIMKNSSFFKGETQQFLSICNTFNRIEKFIDFLLEISDSQDYILLEDFLLEKFHSLFNQTQKVFILQKLQKLSECSYSNKTLELLRDCVIGNNPELAFESVNFLSKIKNVDILIQGLKATKFGKVFRSILSTLSELIEYPMVLYDLIKEIIENEQISDNIFNSFRDPSKIFFGADLALALSTNVKLYEKHNNLENEKHEELKAEIEQLLIQIIKIGKEINSIDKNSYNMIIICIKNIKQTQEDAHIEELEEKVLFDKYFILPQQKKEKKIIEEEFTKEKVFQLTGLSDHLFIEAKLNCTVLSIDLEILVVNQTNNLLQNVTFDFTTSNNIQENFTIQPFLLKPRTAKNLTFSFCVTEIFNSFITGTVIFNFSDKGTLKDYVLNLSEIKILLSDFLHPANMSDSVFRNKWVGMEWENTYTYRFNTMLSLHCLLNEISKHLKANVIRTEKDEEFIVANLCTTTLQGEEILINLTLQKNEMINFDCRIRSNKEVLVKALTTVLGDCLREVK</sequence>
<evidence type="ECO:0000256" key="11">
    <source>
        <dbReference type="SAM" id="Coils"/>
    </source>
</evidence>
<dbReference type="Gene3D" id="1.25.10.10">
    <property type="entry name" value="Leucine-rich Repeat Variant"/>
    <property type="match status" value="1"/>
</dbReference>
<keyword evidence="8" id="KW-0333">Golgi apparatus</keyword>
<dbReference type="InterPro" id="IPR011710">
    <property type="entry name" value="Coatomer_bsu_C"/>
</dbReference>
<dbReference type="InterPro" id="IPR016460">
    <property type="entry name" value="COPB1"/>
</dbReference>
<keyword evidence="5" id="KW-0677">Repeat</keyword>
<dbReference type="EMBL" id="ATCN01000082">
    <property type="protein sequence ID" value="EPR79880.1"/>
    <property type="molecule type" value="Genomic_DNA"/>
</dbReference>
<keyword evidence="3" id="KW-0813">Transport</keyword>
<keyword evidence="11" id="KW-0175">Coiled coil</keyword>
<reference evidence="16" key="1">
    <citation type="journal article" date="2013" name="PLoS Genet.">
        <title>The genome of Spraguea lophii and the basis of host-microsporidian interactions.</title>
        <authorList>
            <person name="Campbell S.E."/>
            <person name="Williams T.A."/>
            <person name="Yousuf A."/>
            <person name="Soanes D.M."/>
            <person name="Paszkiewicz K.H."/>
            <person name="Williams B.A.P."/>
        </authorList>
    </citation>
    <scope>NUCLEOTIDE SEQUENCE [LARGE SCALE GENOMIC DNA]</scope>
    <source>
        <strain evidence="16">42_110</strain>
    </source>
</reference>
<name>S7WAA5_SPRLO</name>
<dbReference type="PIRSF" id="PIRSF005727">
    <property type="entry name" value="Coatomer_beta_subunit"/>
    <property type="match status" value="1"/>
</dbReference>
<dbReference type="Gene3D" id="3.30.310.10">
    <property type="entry name" value="TATA-Binding Protein"/>
    <property type="match status" value="1"/>
</dbReference>
<dbReference type="HOGENOM" id="CLU_012709_0_0_1"/>
<evidence type="ECO:0000256" key="10">
    <source>
        <dbReference type="ARBA" id="ARBA00023329"/>
    </source>
</evidence>
<evidence type="ECO:0000256" key="9">
    <source>
        <dbReference type="ARBA" id="ARBA00023136"/>
    </source>
</evidence>
<feature type="domain" description="Clathrin/coatomer adaptor adaptin-like N-terminal" evidence="12">
    <location>
        <begin position="23"/>
        <end position="390"/>
    </location>
</feature>
<evidence type="ECO:0000259" key="12">
    <source>
        <dbReference type="Pfam" id="PF01602"/>
    </source>
</evidence>
<feature type="domain" description="Coatomer beta subunit appendage platform" evidence="14">
    <location>
        <begin position="662"/>
        <end position="777"/>
    </location>
</feature>
<evidence type="ECO:0000256" key="4">
    <source>
        <dbReference type="ARBA" id="ARBA00022490"/>
    </source>
</evidence>
<comment type="subcellular location">
    <subcellularLocation>
        <location evidence="2">Cytoplasmic vesicle</location>
        <location evidence="2">COPI-coated vesicle membrane</location>
        <topology evidence="2">Peripheral membrane protein</topology>
        <orientation evidence="2">Cytoplasmic side</orientation>
    </subcellularLocation>
    <subcellularLocation>
        <location evidence="1">Golgi apparatus membrane</location>
        <topology evidence="1">Peripheral membrane protein</topology>
        <orientation evidence="1">Cytoplasmic side</orientation>
    </subcellularLocation>
</comment>
<dbReference type="InterPro" id="IPR012295">
    <property type="entry name" value="TBP_dom_sf"/>
</dbReference>
<feature type="coiled-coil region" evidence="11">
    <location>
        <begin position="233"/>
        <end position="260"/>
    </location>
</feature>
<dbReference type="Pfam" id="PF01602">
    <property type="entry name" value="Adaptin_N"/>
    <property type="match status" value="1"/>
</dbReference>
<evidence type="ECO:0000256" key="1">
    <source>
        <dbReference type="ARBA" id="ARBA00004255"/>
    </source>
</evidence>
<evidence type="ECO:0000256" key="2">
    <source>
        <dbReference type="ARBA" id="ARBA00004347"/>
    </source>
</evidence>
<dbReference type="InParanoid" id="S7WAA5"/>
<evidence type="ECO:0000259" key="13">
    <source>
        <dbReference type="Pfam" id="PF07718"/>
    </source>
</evidence>
<dbReference type="Pfam" id="PF14806">
    <property type="entry name" value="Coatomer_b_Cpla"/>
    <property type="match status" value="1"/>
</dbReference>
<dbReference type="SUPFAM" id="SSF48371">
    <property type="entry name" value="ARM repeat"/>
    <property type="match status" value="1"/>
</dbReference>
<proteinExistence type="predicted"/>
<dbReference type="PANTHER" id="PTHR10635">
    <property type="entry name" value="COATOMER SUBUNIT BETA"/>
    <property type="match status" value="1"/>
</dbReference>
<dbReference type="InterPro" id="IPR016024">
    <property type="entry name" value="ARM-type_fold"/>
</dbReference>
<evidence type="ECO:0000256" key="6">
    <source>
        <dbReference type="ARBA" id="ARBA00022892"/>
    </source>
</evidence>
<gene>
    <name evidence="15" type="ORF">SLOPH_2234</name>
</gene>
<evidence type="ECO:0000256" key="3">
    <source>
        <dbReference type="ARBA" id="ARBA00022448"/>
    </source>
</evidence>
<dbReference type="FunCoup" id="S7WAA5">
    <property type="interactions" value="257"/>
</dbReference>
<comment type="caution">
    <text evidence="15">The sequence shown here is derived from an EMBL/GenBank/DDBJ whole genome shotgun (WGS) entry which is preliminary data.</text>
</comment>
<dbReference type="PANTHER" id="PTHR10635:SF0">
    <property type="entry name" value="COATOMER SUBUNIT BETA"/>
    <property type="match status" value="1"/>
</dbReference>
<keyword evidence="7" id="KW-0653">Protein transport</keyword>
<dbReference type="Pfam" id="PF07718">
    <property type="entry name" value="Coatamer_beta_C"/>
    <property type="match status" value="1"/>
</dbReference>
<keyword evidence="9" id="KW-0472">Membrane</keyword>
<dbReference type="OMA" id="IYKNFDW"/>
<keyword evidence="16" id="KW-1185">Reference proteome</keyword>
<dbReference type="AlphaFoldDB" id="S7WAA5"/>
<dbReference type="GO" id="GO:0005198">
    <property type="term" value="F:structural molecule activity"/>
    <property type="evidence" value="ECO:0007669"/>
    <property type="project" value="InterPro"/>
</dbReference>
<dbReference type="GO" id="GO:0006886">
    <property type="term" value="P:intracellular protein transport"/>
    <property type="evidence" value="ECO:0007669"/>
    <property type="project" value="InterPro"/>
</dbReference>
<dbReference type="InterPro" id="IPR002553">
    <property type="entry name" value="Clathrin/coatomer_adapt-like_N"/>
</dbReference>
<dbReference type="STRING" id="1358809.S7WAA5"/>
<keyword evidence="4" id="KW-0963">Cytoplasm</keyword>
<keyword evidence="6" id="KW-0931">ER-Golgi transport</keyword>
<evidence type="ECO:0000313" key="15">
    <source>
        <dbReference type="EMBL" id="EPR79880.1"/>
    </source>
</evidence>
<dbReference type="VEuPathDB" id="MicrosporidiaDB:SLOPH_2234"/>
<evidence type="ECO:0000256" key="7">
    <source>
        <dbReference type="ARBA" id="ARBA00022927"/>
    </source>
</evidence>